<dbReference type="PANTHER" id="PTHR15410">
    <property type="entry name" value="HIRA-INTERACTING PROTEIN 3"/>
    <property type="match status" value="1"/>
</dbReference>
<evidence type="ECO:0000256" key="2">
    <source>
        <dbReference type="ARBA" id="ARBA00004123"/>
    </source>
</evidence>
<feature type="compositionally biased region" description="Acidic residues" evidence="6">
    <location>
        <begin position="313"/>
        <end position="323"/>
    </location>
</feature>
<dbReference type="STRING" id="101127.A0A1X2GJX1"/>
<feature type="compositionally biased region" description="Low complexity" evidence="6">
    <location>
        <begin position="176"/>
        <end position="189"/>
    </location>
</feature>
<feature type="compositionally biased region" description="Basic and acidic residues" evidence="6">
    <location>
        <begin position="83"/>
        <end position="98"/>
    </location>
</feature>
<dbReference type="InterPro" id="IPR037647">
    <property type="entry name" value="HIRIP3"/>
</dbReference>
<dbReference type="Proteomes" id="UP000242146">
    <property type="component" value="Unassembled WGS sequence"/>
</dbReference>
<keyword evidence="5" id="KW-0539">Nucleus</keyword>
<name>A0A1X2GJX1_9FUNG</name>
<dbReference type="Pfam" id="PF08766">
    <property type="entry name" value="DEK_C"/>
    <property type="match status" value="1"/>
</dbReference>
<dbReference type="GO" id="GO:0005634">
    <property type="term" value="C:nucleus"/>
    <property type="evidence" value="ECO:0007669"/>
    <property type="project" value="UniProtKB-SubCell"/>
</dbReference>
<comment type="caution">
    <text evidence="8">The sequence shown here is derived from an EMBL/GenBank/DDBJ whole genome shotgun (WGS) entry which is preliminary data.</text>
</comment>
<dbReference type="InterPro" id="IPR014876">
    <property type="entry name" value="DEK_C"/>
</dbReference>
<evidence type="ECO:0000259" key="7">
    <source>
        <dbReference type="PROSITE" id="PS51998"/>
    </source>
</evidence>
<feature type="region of interest" description="Disordered" evidence="6">
    <location>
        <begin position="263"/>
        <end position="343"/>
    </location>
</feature>
<feature type="domain" description="DEK-C" evidence="7">
    <location>
        <begin position="10"/>
        <end position="68"/>
    </location>
</feature>
<evidence type="ECO:0000256" key="4">
    <source>
        <dbReference type="ARBA" id="ARBA00023186"/>
    </source>
</evidence>
<proteinExistence type="inferred from homology"/>
<organism evidence="8 9">
    <name type="scientific">Hesseltinella vesiculosa</name>
    <dbReference type="NCBI Taxonomy" id="101127"/>
    <lineage>
        <taxon>Eukaryota</taxon>
        <taxon>Fungi</taxon>
        <taxon>Fungi incertae sedis</taxon>
        <taxon>Mucoromycota</taxon>
        <taxon>Mucoromycotina</taxon>
        <taxon>Mucoromycetes</taxon>
        <taxon>Mucorales</taxon>
        <taxon>Cunninghamellaceae</taxon>
        <taxon>Hesseltinella</taxon>
    </lineage>
</organism>
<feature type="compositionally biased region" description="Acidic residues" evidence="6">
    <location>
        <begin position="145"/>
        <end position="162"/>
    </location>
</feature>
<reference evidence="8 9" key="1">
    <citation type="submission" date="2016-07" db="EMBL/GenBank/DDBJ databases">
        <title>Pervasive Adenine N6-methylation of Active Genes in Fungi.</title>
        <authorList>
            <consortium name="DOE Joint Genome Institute"/>
            <person name="Mondo S.J."/>
            <person name="Dannebaum R.O."/>
            <person name="Kuo R.C."/>
            <person name="Labutti K."/>
            <person name="Haridas S."/>
            <person name="Kuo A."/>
            <person name="Salamov A."/>
            <person name="Ahrendt S.R."/>
            <person name="Lipzen A."/>
            <person name="Sullivan W."/>
            <person name="Andreopoulos W.B."/>
            <person name="Clum A."/>
            <person name="Lindquist E."/>
            <person name="Daum C."/>
            <person name="Ramamoorthy G.K."/>
            <person name="Gryganskyi A."/>
            <person name="Culley D."/>
            <person name="Magnuson J.K."/>
            <person name="James T.Y."/>
            <person name="O'Malley M.A."/>
            <person name="Stajich J.E."/>
            <person name="Spatafora J.W."/>
            <person name="Visel A."/>
            <person name="Grigoriev I.V."/>
        </authorList>
    </citation>
    <scope>NUCLEOTIDE SEQUENCE [LARGE SCALE GENOMIC DNA]</scope>
    <source>
        <strain evidence="8 9">NRRL 3301</strain>
    </source>
</reference>
<dbReference type="PANTHER" id="PTHR15410:SF2">
    <property type="entry name" value="HIRA-INTERACTING PROTEIN 3"/>
    <property type="match status" value="1"/>
</dbReference>
<accession>A0A1X2GJX1</accession>
<comment type="subcellular location">
    <subcellularLocation>
        <location evidence="2">Nucleus</location>
    </subcellularLocation>
</comment>
<evidence type="ECO:0000256" key="1">
    <source>
        <dbReference type="ARBA" id="ARBA00002212"/>
    </source>
</evidence>
<keyword evidence="4" id="KW-0143">Chaperone</keyword>
<feature type="region of interest" description="Disordered" evidence="6">
    <location>
        <begin position="67"/>
        <end position="196"/>
    </location>
</feature>
<comment type="similarity">
    <text evidence="3">Belongs to the CHZ1 family.</text>
</comment>
<comment type="function">
    <text evidence="1">Forms a chaperone-bound H2A.Z-H2B complex that acts as a source for SWR1 complex-dependent H2A to H2A.Z histone replacement in chromatin.</text>
</comment>
<dbReference type="InterPro" id="IPR019098">
    <property type="entry name" value="Histone_chaperone_domain_CHZ"/>
</dbReference>
<dbReference type="AlphaFoldDB" id="A0A1X2GJX1"/>
<dbReference type="PROSITE" id="PS51998">
    <property type="entry name" value="DEK_C"/>
    <property type="match status" value="1"/>
</dbReference>
<evidence type="ECO:0000256" key="6">
    <source>
        <dbReference type="SAM" id="MobiDB-lite"/>
    </source>
</evidence>
<feature type="compositionally biased region" description="Acidic residues" evidence="6">
    <location>
        <begin position="73"/>
        <end position="82"/>
    </location>
</feature>
<sequence>MSDPLQMTELIDSPNFLKVLKTVLKNSDPDVVTPSMIRQKLEQELGLDKDTLKPLKKRVNKLIDETFANLEGGSEEDTGDQSESDREKAMQGKARVDVDESEQDEEEVVPKSKKRSRARAALQDSDDDESAGEGQGGDVSPNENDTSDDDDNKSSDDSDLESEAPPKKKKKETSSAKKTSASKKTSAEPIKVTGKSEETIKRLKSYISKCGVVKRWNVELADCRSAKAQIDKLKSILEDLGVEGRPTLEKCKAVKDARELRSELDSLSTENIISGGRRSRRAQTSTQPRPAPVFTSDKDEDSDNDGDGKSTSDDDNSDEDASDASEASGGLDVAFLGDQSDSE</sequence>
<dbReference type="SMART" id="SM01082">
    <property type="entry name" value="CHZ"/>
    <property type="match status" value="1"/>
</dbReference>
<keyword evidence="9" id="KW-1185">Reference proteome</keyword>
<evidence type="ECO:0000256" key="5">
    <source>
        <dbReference type="ARBA" id="ARBA00023242"/>
    </source>
</evidence>
<evidence type="ECO:0000313" key="8">
    <source>
        <dbReference type="EMBL" id="ORX54608.1"/>
    </source>
</evidence>
<gene>
    <name evidence="8" type="ORF">DM01DRAFT_1335744</name>
</gene>
<evidence type="ECO:0000313" key="9">
    <source>
        <dbReference type="Proteomes" id="UP000242146"/>
    </source>
</evidence>
<dbReference type="EMBL" id="MCGT01000013">
    <property type="protein sequence ID" value="ORX54608.1"/>
    <property type="molecule type" value="Genomic_DNA"/>
</dbReference>
<dbReference type="OrthoDB" id="552755at2759"/>
<evidence type="ECO:0000256" key="3">
    <source>
        <dbReference type="ARBA" id="ARBA00008057"/>
    </source>
</evidence>
<protein>
    <recommendedName>
        <fullName evidence="7">DEK-C domain-containing protein</fullName>
    </recommendedName>
</protein>